<accession>A0A2T1KI42</accession>
<dbReference type="AlphaFoldDB" id="A0A2T1KI42"/>
<dbReference type="Pfam" id="PF01564">
    <property type="entry name" value="Spermine_synth"/>
    <property type="match status" value="1"/>
</dbReference>
<dbReference type="Gene3D" id="3.40.50.150">
    <property type="entry name" value="Vaccinia Virus protein VP39"/>
    <property type="match status" value="1"/>
</dbReference>
<proteinExistence type="predicted"/>
<keyword evidence="1" id="KW-0620">Polyamine biosynthesis</keyword>
<organism evidence="2 3">
    <name type="scientific">Marinobacter fuscus</name>
    <dbReference type="NCBI Taxonomy" id="2109942"/>
    <lineage>
        <taxon>Bacteria</taxon>
        <taxon>Pseudomonadati</taxon>
        <taxon>Pseudomonadota</taxon>
        <taxon>Gammaproteobacteria</taxon>
        <taxon>Pseudomonadales</taxon>
        <taxon>Marinobacteraceae</taxon>
        <taxon>Marinobacter</taxon>
    </lineage>
</organism>
<evidence type="ECO:0000313" key="3">
    <source>
        <dbReference type="Proteomes" id="UP000239866"/>
    </source>
</evidence>
<dbReference type="RefSeq" id="WP_106761987.1">
    <property type="nucleotide sequence ID" value="NZ_PXNP01000030.1"/>
</dbReference>
<dbReference type="Proteomes" id="UP000239866">
    <property type="component" value="Unassembled WGS sequence"/>
</dbReference>
<dbReference type="PANTHER" id="PTHR43317">
    <property type="entry name" value="THERMOSPERMINE SYNTHASE ACAULIS5"/>
    <property type="match status" value="1"/>
</dbReference>
<dbReference type="PANTHER" id="PTHR43317:SF1">
    <property type="entry name" value="THERMOSPERMINE SYNTHASE ACAULIS5"/>
    <property type="match status" value="1"/>
</dbReference>
<sequence length="259" mass="28923">MATIIKRPAITGDIVHVASDRYGNILVIDDRKHRILSFDSVFEQSKIKRKMPHVPVHEYSRAMLLPVAFAEPVHVTLLGLGGGVMAHGLHHLLQDAQIHVVELRPMVLEVAREWFALPQSERLTVSIGDAGVAVEALPPASTEMILTDLYSADKMSPAQSQRQFIKACARALAPGGWLALNYHRMPEPDGNLIRELKRRFPCLLAFKSKTNNWVIYGCNRPFSPWGTPDTVLKNLESRLPIGWAKIMKRVTALSIDTLV</sequence>
<dbReference type="SUPFAM" id="SSF53335">
    <property type="entry name" value="S-adenosyl-L-methionine-dependent methyltransferases"/>
    <property type="match status" value="1"/>
</dbReference>
<reference evidence="2 3" key="1">
    <citation type="submission" date="2018-03" db="EMBL/GenBank/DDBJ databases">
        <title>Marinobacter brunus sp. nov., a marine bacterium of Gamma-proteobacteria isolated from the surface seawater of the South China Sea.</title>
        <authorList>
            <person name="Cheng H."/>
            <person name="Wu Y.-H."/>
            <person name="Xamxidin M."/>
            <person name="Xu X.-W."/>
        </authorList>
    </citation>
    <scope>NUCLEOTIDE SEQUENCE [LARGE SCALE GENOMIC DNA]</scope>
    <source>
        <strain evidence="2 3">NH169-3</strain>
    </source>
</reference>
<dbReference type="EMBL" id="PXNP01000030">
    <property type="protein sequence ID" value="PSF09688.1"/>
    <property type="molecule type" value="Genomic_DNA"/>
</dbReference>
<name>A0A2T1KI42_9GAMM</name>
<keyword evidence="3" id="KW-1185">Reference proteome</keyword>
<evidence type="ECO:0000313" key="2">
    <source>
        <dbReference type="EMBL" id="PSF09688.1"/>
    </source>
</evidence>
<protein>
    <submittedName>
        <fullName evidence="2">Spermidine synthase</fullName>
    </submittedName>
</protein>
<dbReference type="OrthoDB" id="9761985at2"/>
<dbReference type="InterPro" id="IPR029063">
    <property type="entry name" value="SAM-dependent_MTases_sf"/>
</dbReference>
<evidence type="ECO:0000256" key="1">
    <source>
        <dbReference type="ARBA" id="ARBA00023115"/>
    </source>
</evidence>
<gene>
    <name evidence="2" type="ORF">C7H09_07620</name>
</gene>
<dbReference type="CDD" id="cd02440">
    <property type="entry name" value="AdoMet_MTases"/>
    <property type="match status" value="1"/>
</dbReference>
<comment type="caution">
    <text evidence="2">The sequence shown here is derived from an EMBL/GenBank/DDBJ whole genome shotgun (WGS) entry which is preliminary data.</text>
</comment>
<dbReference type="GO" id="GO:0006596">
    <property type="term" value="P:polyamine biosynthetic process"/>
    <property type="evidence" value="ECO:0007669"/>
    <property type="project" value="UniProtKB-KW"/>
</dbReference>